<dbReference type="PANTHER" id="PTHR10353:SF36">
    <property type="entry name" value="LP05116P"/>
    <property type="match status" value="1"/>
</dbReference>
<evidence type="ECO:0000313" key="12">
    <source>
        <dbReference type="Proteomes" id="UP000601099"/>
    </source>
</evidence>
<comment type="caution">
    <text evidence="11">The sequence shown here is derived from an EMBL/GenBank/DDBJ whole genome shotgun (WGS) entry which is preliminary data.</text>
</comment>
<evidence type="ECO:0000256" key="2">
    <source>
        <dbReference type="ARBA" id="ARBA00010838"/>
    </source>
</evidence>
<dbReference type="PROSITE" id="PS51318">
    <property type="entry name" value="TAT"/>
    <property type="match status" value="1"/>
</dbReference>
<keyword evidence="8" id="KW-0624">Polysaccharide degradation</keyword>
<evidence type="ECO:0000256" key="6">
    <source>
        <dbReference type="ARBA" id="ARBA00023277"/>
    </source>
</evidence>
<dbReference type="Gene3D" id="3.20.20.80">
    <property type="entry name" value="Glycosidases"/>
    <property type="match status" value="1"/>
</dbReference>
<organism evidence="11 12">
    <name type="scientific">Hymenobacter guriensis</name>
    <dbReference type="NCBI Taxonomy" id="2793065"/>
    <lineage>
        <taxon>Bacteria</taxon>
        <taxon>Pseudomonadati</taxon>
        <taxon>Bacteroidota</taxon>
        <taxon>Cytophagia</taxon>
        <taxon>Cytophagales</taxon>
        <taxon>Hymenobacteraceae</taxon>
        <taxon>Hymenobacter</taxon>
    </lineage>
</organism>
<dbReference type="Proteomes" id="UP000601099">
    <property type="component" value="Unassembled WGS sequence"/>
</dbReference>
<dbReference type="RefSeq" id="WP_196953164.1">
    <property type="nucleotide sequence ID" value="NZ_JADWYK010000001.1"/>
</dbReference>
<evidence type="ECO:0000313" key="11">
    <source>
        <dbReference type="EMBL" id="MBG8552114.1"/>
    </source>
</evidence>
<gene>
    <name evidence="11" type="ORF">I5L79_01070</name>
</gene>
<dbReference type="InterPro" id="IPR017736">
    <property type="entry name" value="Glyco_hydro_1_beta-glucosidase"/>
</dbReference>
<comment type="similarity">
    <text evidence="2 9">Belongs to the glycosyl hydrolase 1 family.</text>
</comment>
<dbReference type="InterPro" id="IPR017853">
    <property type="entry name" value="GH"/>
</dbReference>
<sequence>MSQLPSDVSAELNPDPRPGNRRDFVKSAGLAALGLATTPLLLSSCDTKPAPVAETQPAAAGGGAHGLSFPAGFLWGTATASYQVEGAVNVDGRGPSIWDTFSHTPGKIANNDTGDVACDFYHRYKEDTQLIKSLNAKAFRFSIAWSRIFPTGKGAPNQKGLDFYNRLVDELLANGIQPFATLYHWDLPQALQDQYKGWQGRETAQAFGDYAGYMAEKLSDRVKHFFTLNELWTFIQLGYGDGVFAPGLKLPPAELNQARHHAVLAHGLAVQAIRAHGRPDTRVGLAENIKVAVPYIETPEHIKAAEIATREFNAGYTTVILEGKYTDTFLKNAGANAPKFTAEDLKIISSPLDFCGINIYNPEAYVRAADNAEGYEKIPFAKSHPTSTSKWELLAPEVLYWGARHMQNIWKVKELYITENGCSGTDELTPENRVNDTDRVAFLRGYLSQLQRAVTDGAPVKGYFYWSLVDNFEWASGYGIRFGLFYMDYKTLKRYPKASAEYFRTMAQQNAVL</sequence>
<dbReference type="PANTHER" id="PTHR10353">
    <property type="entry name" value="GLYCOSYL HYDROLASE"/>
    <property type="match status" value="1"/>
</dbReference>
<keyword evidence="5" id="KW-0136">Cellulose degradation</keyword>
<name>A0ABS0KW71_9BACT</name>
<evidence type="ECO:0000256" key="1">
    <source>
        <dbReference type="ARBA" id="ARBA00000448"/>
    </source>
</evidence>
<dbReference type="InterPro" id="IPR033132">
    <property type="entry name" value="GH_1_N_CS"/>
</dbReference>
<evidence type="ECO:0000256" key="4">
    <source>
        <dbReference type="ARBA" id="ARBA00022801"/>
    </source>
</evidence>
<protein>
    <recommendedName>
        <fullName evidence="3 9">Beta-glucosidase</fullName>
        <ecNumber evidence="3 9">3.2.1.21</ecNumber>
    </recommendedName>
</protein>
<feature type="region of interest" description="Disordered" evidence="10">
    <location>
        <begin position="1"/>
        <end position="23"/>
    </location>
</feature>
<proteinExistence type="inferred from homology"/>
<dbReference type="GO" id="GO:0004565">
    <property type="term" value="F:beta-galactosidase activity"/>
    <property type="evidence" value="ECO:0007669"/>
    <property type="project" value="UniProtKB-EC"/>
</dbReference>
<dbReference type="Pfam" id="PF00232">
    <property type="entry name" value="Glyco_hydro_1"/>
    <property type="match status" value="1"/>
</dbReference>
<evidence type="ECO:0000256" key="8">
    <source>
        <dbReference type="ARBA" id="ARBA00023326"/>
    </source>
</evidence>
<dbReference type="SUPFAM" id="SSF51445">
    <property type="entry name" value="(Trans)glycosidases"/>
    <property type="match status" value="1"/>
</dbReference>
<dbReference type="EC" id="3.2.1.21" evidence="3 9"/>
<keyword evidence="7 9" id="KW-0326">Glycosidase</keyword>
<accession>A0ABS0KW71</accession>
<keyword evidence="4 9" id="KW-0378">Hydrolase</keyword>
<evidence type="ECO:0000256" key="7">
    <source>
        <dbReference type="ARBA" id="ARBA00023295"/>
    </source>
</evidence>
<dbReference type="InterPro" id="IPR006311">
    <property type="entry name" value="TAT_signal"/>
</dbReference>
<dbReference type="InterPro" id="IPR001360">
    <property type="entry name" value="Glyco_hydro_1"/>
</dbReference>
<dbReference type="NCBIfam" id="TIGR03356">
    <property type="entry name" value="BGL"/>
    <property type="match status" value="1"/>
</dbReference>
<evidence type="ECO:0000256" key="9">
    <source>
        <dbReference type="RuleBase" id="RU361175"/>
    </source>
</evidence>
<dbReference type="PROSITE" id="PS00653">
    <property type="entry name" value="GLYCOSYL_HYDROL_F1_2"/>
    <property type="match status" value="1"/>
</dbReference>
<dbReference type="EMBL" id="JADWYK010000001">
    <property type="protein sequence ID" value="MBG8552114.1"/>
    <property type="molecule type" value="Genomic_DNA"/>
</dbReference>
<comment type="catalytic activity">
    <reaction evidence="1 9">
        <text>Hydrolysis of terminal, non-reducing beta-D-glucosyl residues with release of beta-D-glucose.</text>
        <dbReference type="EC" id="3.2.1.21"/>
    </reaction>
</comment>
<evidence type="ECO:0000256" key="5">
    <source>
        <dbReference type="ARBA" id="ARBA00023001"/>
    </source>
</evidence>
<reference evidence="11 12" key="1">
    <citation type="submission" date="2020-11" db="EMBL/GenBank/DDBJ databases">
        <title>Hymenobacter sp.</title>
        <authorList>
            <person name="Kim M.K."/>
        </authorList>
    </citation>
    <scope>NUCLEOTIDE SEQUENCE [LARGE SCALE GENOMIC DNA]</scope>
    <source>
        <strain evidence="11 12">BT594</strain>
    </source>
</reference>
<dbReference type="PRINTS" id="PR00131">
    <property type="entry name" value="GLHYDRLASE1"/>
</dbReference>
<evidence type="ECO:0000256" key="3">
    <source>
        <dbReference type="ARBA" id="ARBA00012744"/>
    </source>
</evidence>
<keyword evidence="6" id="KW-0119">Carbohydrate metabolism</keyword>
<evidence type="ECO:0000256" key="10">
    <source>
        <dbReference type="SAM" id="MobiDB-lite"/>
    </source>
</evidence>
<keyword evidence="12" id="KW-1185">Reference proteome</keyword>